<accession>A0ABV8IGY2</accession>
<comment type="caution">
    <text evidence="1">The sequence shown here is derived from an EMBL/GenBank/DDBJ whole genome shotgun (WGS) entry which is preliminary data.</text>
</comment>
<name>A0ABV8IGY2_9ACTN</name>
<dbReference type="EMBL" id="JBHSBM010000060">
    <property type="protein sequence ID" value="MFC4062791.1"/>
    <property type="molecule type" value="Genomic_DNA"/>
</dbReference>
<gene>
    <name evidence="1" type="ORF">ACFOWE_31255</name>
</gene>
<proteinExistence type="predicted"/>
<protein>
    <submittedName>
        <fullName evidence="1">Uncharacterized protein</fullName>
    </submittedName>
</protein>
<evidence type="ECO:0000313" key="2">
    <source>
        <dbReference type="Proteomes" id="UP001595850"/>
    </source>
</evidence>
<reference evidence="2" key="1">
    <citation type="journal article" date="2019" name="Int. J. Syst. Evol. Microbiol.">
        <title>The Global Catalogue of Microorganisms (GCM) 10K type strain sequencing project: providing services to taxonomists for standard genome sequencing and annotation.</title>
        <authorList>
            <consortium name="The Broad Institute Genomics Platform"/>
            <consortium name="The Broad Institute Genome Sequencing Center for Infectious Disease"/>
            <person name="Wu L."/>
            <person name="Ma J."/>
        </authorList>
    </citation>
    <scope>NUCLEOTIDE SEQUENCE [LARGE SCALE GENOMIC DNA]</scope>
    <source>
        <strain evidence="2">TBRC 4489</strain>
    </source>
</reference>
<dbReference type="RefSeq" id="WP_377294225.1">
    <property type="nucleotide sequence ID" value="NZ_JBHSBM010000060.1"/>
</dbReference>
<organism evidence="1 2">
    <name type="scientific">Planomonospora corallina</name>
    <dbReference type="NCBI Taxonomy" id="1806052"/>
    <lineage>
        <taxon>Bacteria</taxon>
        <taxon>Bacillati</taxon>
        <taxon>Actinomycetota</taxon>
        <taxon>Actinomycetes</taxon>
        <taxon>Streptosporangiales</taxon>
        <taxon>Streptosporangiaceae</taxon>
        <taxon>Planomonospora</taxon>
    </lineage>
</organism>
<dbReference type="Proteomes" id="UP001595850">
    <property type="component" value="Unassembled WGS sequence"/>
</dbReference>
<evidence type="ECO:0000313" key="1">
    <source>
        <dbReference type="EMBL" id="MFC4062791.1"/>
    </source>
</evidence>
<keyword evidence="2" id="KW-1185">Reference proteome</keyword>
<sequence length="71" mass="7500">MVFADACGGSTIQLADHDDGWLRPVRLLEDPAPCHRGCRCCPAVTADGQATVVHAADDRPIRLSEETPGAS</sequence>